<feature type="compositionally biased region" description="Acidic residues" evidence="1">
    <location>
        <begin position="134"/>
        <end position="144"/>
    </location>
</feature>
<dbReference type="InterPro" id="IPR001810">
    <property type="entry name" value="F-box_dom"/>
</dbReference>
<organism evidence="3 4">
    <name type="scientific">Elasticomyces elasticus</name>
    <dbReference type="NCBI Taxonomy" id="574655"/>
    <lineage>
        <taxon>Eukaryota</taxon>
        <taxon>Fungi</taxon>
        <taxon>Dikarya</taxon>
        <taxon>Ascomycota</taxon>
        <taxon>Pezizomycotina</taxon>
        <taxon>Dothideomycetes</taxon>
        <taxon>Dothideomycetidae</taxon>
        <taxon>Mycosphaerellales</taxon>
        <taxon>Teratosphaeriaceae</taxon>
        <taxon>Elasticomyces</taxon>
    </lineage>
</organism>
<feature type="region of interest" description="Disordered" evidence="1">
    <location>
        <begin position="33"/>
        <end position="150"/>
    </location>
</feature>
<evidence type="ECO:0000313" key="4">
    <source>
        <dbReference type="Proteomes" id="UP001310594"/>
    </source>
</evidence>
<dbReference type="EMBL" id="JAVRQU010000012">
    <property type="protein sequence ID" value="KAK5696730.1"/>
    <property type="molecule type" value="Genomic_DNA"/>
</dbReference>
<evidence type="ECO:0000256" key="1">
    <source>
        <dbReference type="SAM" id="MobiDB-lite"/>
    </source>
</evidence>
<protein>
    <recommendedName>
        <fullName evidence="2">F-box domain-containing protein</fullName>
    </recommendedName>
</protein>
<evidence type="ECO:0000259" key="2">
    <source>
        <dbReference type="Pfam" id="PF00646"/>
    </source>
</evidence>
<dbReference type="InterPro" id="IPR036047">
    <property type="entry name" value="F-box-like_dom_sf"/>
</dbReference>
<feature type="compositionally biased region" description="Polar residues" evidence="1">
    <location>
        <begin position="116"/>
        <end position="129"/>
    </location>
</feature>
<proteinExistence type="predicted"/>
<sequence>MTSAFKLVGEYIELAVDGEIVYIKAVNKPESRIKKKPGQVTLSKSTEESEDDLPRKKLVKPIQNSIDLTEESEDDLPRKKLVKPSTNLTQEPGQVTLSESVQESDDDIPLKKVVKPNTNLTQEPGQVTLSESSQESDEENDEDLALTKQTQVTLPGSVRGRPVSESEVVPVVSLLESVEESEDDLQLYEEIVEGRDDDEVVDGSSEDDFQLNETAEDNIDDFQYEVAVVETTFFTKDGDDDVPLKKKQTQVTLSGSTKDSDDVIDLTQDSDEDPFESAKVMLSVSTLDSLLTSIQDKAFRLPEIMEKILRQVPLKTLIKAESVNKTWHEIIHTTQTLKQKAFRYPTKTFEEAMELSKGDDPRDLQVALPVIPFDHTGKIVDFYKPSLMNHLLFHAHSNGLPMAYASPESLKMQLVQPPRVLALKVVIDLDRMTPRGLIVHQLGGESTAKFHSRVFAEFGLDQWRGSLLKIHGFSLTAASYKGLVKEFSLRSARYKEKVKAGTTGPELFDYYKDSLNMGGEWAASGVKPIPRLYCVDRCGRCEYCKEQNALARKKESKGFSGDIWPIEARQS</sequence>
<dbReference type="CDD" id="cd09917">
    <property type="entry name" value="F-box_SF"/>
    <property type="match status" value="1"/>
</dbReference>
<dbReference type="SUPFAM" id="SSF81383">
    <property type="entry name" value="F-box domain"/>
    <property type="match status" value="1"/>
</dbReference>
<feature type="domain" description="F-box" evidence="2">
    <location>
        <begin position="300"/>
        <end position="333"/>
    </location>
</feature>
<feature type="compositionally biased region" description="Polar residues" evidence="1">
    <location>
        <begin position="84"/>
        <end position="101"/>
    </location>
</feature>
<accession>A0AAN7VQL7</accession>
<name>A0AAN7VQL7_9PEZI</name>
<gene>
    <name evidence="3" type="ORF">LTR97_008034</name>
</gene>
<dbReference type="Proteomes" id="UP001310594">
    <property type="component" value="Unassembled WGS sequence"/>
</dbReference>
<dbReference type="AlphaFoldDB" id="A0AAN7VQL7"/>
<comment type="caution">
    <text evidence="3">The sequence shown here is derived from an EMBL/GenBank/DDBJ whole genome shotgun (WGS) entry which is preliminary data.</text>
</comment>
<dbReference type="Pfam" id="PF00646">
    <property type="entry name" value="F-box"/>
    <property type="match status" value="1"/>
</dbReference>
<reference evidence="3" key="1">
    <citation type="submission" date="2023-08" db="EMBL/GenBank/DDBJ databases">
        <title>Black Yeasts Isolated from many extreme environments.</title>
        <authorList>
            <person name="Coleine C."/>
            <person name="Stajich J.E."/>
            <person name="Selbmann L."/>
        </authorList>
    </citation>
    <scope>NUCLEOTIDE SEQUENCE</scope>
    <source>
        <strain evidence="3">CCFEE 5810</strain>
    </source>
</reference>
<evidence type="ECO:0000313" key="3">
    <source>
        <dbReference type="EMBL" id="KAK5696730.1"/>
    </source>
</evidence>